<dbReference type="AlphaFoldDB" id="A0A0A2TX30"/>
<dbReference type="OrthoDB" id="3286086at2"/>
<evidence type="ECO:0000313" key="1">
    <source>
        <dbReference type="EMBL" id="KGP73800.1"/>
    </source>
</evidence>
<evidence type="ECO:0000313" key="2">
    <source>
        <dbReference type="Proteomes" id="UP000030147"/>
    </source>
</evidence>
<sequence>MKTLSNEAFQQARSYIMSNGRPLEQALFTYEFEDGSAEDVLHALQQFQNEDGGFGNGLEADFRLPHSSPMATSVAFQHLIRFADHPLAMEMIEKAIRYLEYAFIEQRQGWLAVPEQANDYPHAFWWTVRENGMTWIDANWGNPSAELIGYLHIFEEYVQVLPVPKLVDQAVQHLLEMENFESEHEIYCYLRLLAMVPSQRTEKVENQLTRAVQSLVKLDRENWQKYVPFPLKFIATPEANHFGIPSFKVEDNLDFFVEKLEENGHSAPTWEWTEYLDTWEVAKKEWSGILTLGALISLRTFDRLEA</sequence>
<keyword evidence="2" id="KW-1185">Reference proteome</keyword>
<comment type="caution">
    <text evidence="1">The sequence shown here is derived from an EMBL/GenBank/DDBJ whole genome shotgun (WGS) entry which is preliminary data.</text>
</comment>
<dbReference type="STRING" id="1385514.N782_01315"/>
<dbReference type="RefSeq" id="WP_036816791.1">
    <property type="nucleotide sequence ID" value="NZ_AVBF01000008.1"/>
</dbReference>
<protein>
    <recommendedName>
        <fullName evidence="3">Prenyltransferase</fullName>
    </recommendedName>
</protein>
<dbReference type="InterPro" id="IPR008930">
    <property type="entry name" value="Terpenoid_cyclase/PrenylTrfase"/>
</dbReference>
<dbReference type="eggNOG" id="ENOG502Z95C">
    <property type="taxonomic scope" value="Bacteria"/>
</dbReference>
<gene>
    <name evidence="1" type="ORF">N782_01315</name>
</gene>
<name>A0A0A2TX30_9BACI</name>
<reference evidence="1 2" key="1">
    <citation type="journal article" date="2015" name="Stand. Genomic Sci.">
        <title>High quality draft genome sequence of the moderately halophilic bacterium Pontibacillus yanchengensis Y32(T) and comparison among Pontibacillus genomes.</title>
        <authorList>
            <person name="Huang J."/>
            <person name="Qiao Z.X."/>
            <person name="Tang J.W."/>
            <person name="Wang G."/>
        </authorList>
    </citation>
    <scope>NUCLEOTIDE SEQUENCE [LARGE SCALE GENOMIC DNA]</scope>
    <source>
        <strain evidence="1 2">Y32</strain>
    </source>
</reference>
<dbReference type="EMBL" id="AVBF01000008">
    <property type="protein sequence ID" value="KGP73800.1"/>
    <property type="molecule type" value="Genomic_DNA"/>
</dbReference>
<dbReference type="Gene3D" id="1.50.10.20">
    <property type="match status" value="1"/>
</dbReference>
<dbReference type="Proteomes" id="UP000030147">
    <property type="component" value="Unassembled WGS sequence"/>
</dbReference>
<dbReference type="SUPFAM" id="SSF48239">
    <property type="entry name" value="Terpenoid cyclases/Protein prenyltransferases"/>
    <property type="match status" value="1"/>
</dbReference>
<evidence type="ECO:0008006" key="3">
    <source>
        <dbReference type="Google" id="ProtNLM"/>
    </source>
</evidence>
<organism evidence="1 2">
    <name type="scientific">Pontibacillus yanchengensis Y32</name>
    <dbReference type="NCBI Taxonomy" id="1385514"/>
    <lineage>
        <taxon>Bacteria</taxon>
        <taxon>Bacillati</taxon>
        <taxon>Bacillota</taxon>
        <taxon>Bacilli</taxon>
        <taxon>Bacillales</taxon>
        <taxon>Bacillaceae</taxon>
        <taxon>Pontibacillus</taxon>
    </lineage>
</organism>
<proteinExistence type="predicted"/>
<accession>A0A0A2TX30</accession>